<keyword evidence="3" id="KW-0326">Glycosidase</keyword>
<feature type="domain" description="Glycosyl hydrolase family 13 catalytic" evidence="5">
    <location>
        <begin position="169"/>
        <end position="589"/>
    </location>
</feature>
<dbReference type="InterPro" id="IPR014756">
    <property type="entry name" value="Ig_E-set"/>
</dbReference>
<reference evidence="6 7" key="1">
    <citation type="submission" date="2021-05" db="EMBL/GenBank/DDBJ databases">
        <title>Kineosporia and Streptomyces sp. nov. two new marine actinobacteria isolated from Coral.</title>
        <authorList>
            <person name="Buangrab K."/>
            <person name="Sutthacheep M."/>
            <person name="Yeemin T."/>
            <person name="Harunari E."/>
            <person name="Igarashi Y."/>
            <person name="Kanchanasin P."/>
            <person name="Tanasupawat S."/>
            <person name="Phongsopitanun W."/>
        </authorList>
    </citation>
    <scope>NUCLEOTIDE SEQUENCE [LARGE SCALE GENOMIC DNA]</scope>
    <source>
        <strain evidence="6 7">J2-2</strain>
    </source>
</reference>
<feature type="compositionally biased region" description="Basic and acidic residues" evidence="4">
    <location>
        <begin position="488"/>
        <end position="499"/>
    </location>
</feature>
<dbReference type="SUPFAM" id="SSF81296">
    <property type="entry name" value="E set domains"/>
    <property type="match status" value="1"/>
</dbReference>
<dbReference type="PANTHER" id="PTHR43002">
    <property type="entry name" value="GLYCOGEN DEBRANCHING ENZYME"/>
    <property type="match status" value="1"/>
</dbReference>
<dbReference type="Pfam" id="PF00128">
    <property type="entry name" value="Alpha-amylase"/>
    <property type="match status" value="1"/>
</dbReference>
<evidence type="ECO:0000313" key="7">
    <source>
        <dbReference type="Proteomes" id="UP001197247"/>
    </source>
</evidence>
<dbReference type="NCBIfam" id="TIGR02100">
    <property type="entry name" value="glgX_debranch"/>
    <property type="match status" value="1"/>
</dbReference>
<keyword evidence="2" id="KW-0378">Hydrolase</keyword>
<dbReference type="RefSeq" id="WP_214156009.1">
    <property type="nucleotide sequence ID" value="NZ_JAHBAY010000004.1"/>
</dbReference>
<organism evidence="6 7">
    <name type="scientific">Kineosporia corallincola</name>
    <dbReference type="NCBI Taxonomy" id="2835133"/>
    <lineage>
        <taxon>Bacteria</taxon>
        <taxon>Bacillati</taxon>
        <taxon>Actinomycetota</taxon>
        <taxon>Actinomycetes</taxon>
        <taxon>Kineosporiales</taxon>
        <taxon>Kineosporiaceae</taxon>
        <taxon>Kineosporia</taxon>
    </lineage>
</organism>
<dbReference type="Proteomes" id="UP001197247">
    <property type="component" value="Unassembled WGS sequence"/>
</dbReference>
<dbReference type="CDD" id="cd11326">
    <property type="entry name" value="AmyAc_Glg_debranch"/>
    <property type="match status" value="1"/>
</dbReference>
<dbReference type="SUPFAM" id="SSF51011">
    <property type="entry name" value="Glycosyl hydrolase domain"/>
    <property type="match status" value="1"/>
</dbReference>
<feature type="region of interest" description="Disordered" evidence="4">
    <location>
        <begin position="690"/>
        <end position="715"/>
    </location>
</feature>
<dbReference type="InterPro" id="IPR006047">
    <property type="entry name" value="GH13_cat_dom"/>
</dbReference>
<dbReference type="SUPFAM" id="SSF51445">
    <property type="entry name" value="(Trans)glycosidases"/>
    <property type="match status" value="1"/>
</dbReference>
<dbReference type="InterPro" id="IPR004193">
    <property type="entry name" value="Glyco_hydro_13_N"/>
</dbReference>
<evidence type="ECO:0000259" key="5">
    <source>
        <dbReference type="SMART" id="SM00642"/>
    </source>
</evidence>
<evidence type="ECO:0000256" key="1">
    <source>
        <dbReference type="ARBA" id="ARBA00008061"/>
    </source>
</evidence>
<dbReference type="InterPro" id="IPR013783">
    <property type="entry name" value="Ig-like_fold"/>
</dbReference>
<evidence type="ECO:0000256" key="4">
    <source>
        <dbReference type="SAM" id="MobiDB-lite"/>
    </source>
</evidence>
<feature type="region of interest" description="Disordered" evidence="4">
    <location>
        <begin position="488"/>
        <end position="511"/>
    </location>
</feature>
<protein>
    <submittedName>
        <fullName evidence="6">Glycogen debranching protein GlgX</fullName>
    </submittedName>
</protein>
<gene>
    <name evidence="6" type="primary">glgX</name>
    <name evidence="6" type="ORF">KIH74_12330</name>
</gene>
<dbReference type="Pfam" id="PF02922">
    <property type="entry name" value="CBM_48"/>
    <property type="match status" value="1"/>
</dbReference>
<dbReference type="Gene3D" id="2.60.40.10">
    <property type="entry name" value="Immunoglobulins"/>
    <property type="match status" value="1"/>
</dbReference>
<dbReference type="InterPro" id="IPR011837">
    <property type="entry name" value="Glycogen_debranch_GlgX"/>
</dbReference>
<dbReference type="InterPro" id="IPR044505">
    <property type="entry name" value="GlgX_Isoamylase_N_E_set"/>
</dbReference>
<dbReference type="Gene3D" id="3.20.20.80">
    <property type="entry name" value="Glycosidases"/>
    <property type="match status" value="1"/>
</dbReference>
<dbReference type="Gene3D" id="2.60.40.1180">
    <property type="entry name" value="Golgi alpha-mannosidase II"/>
    <property type="match status" value="1"/>
</dbReference>
<dbReference type="InterPro" id="IPR017853">
    <property type="entry name" value="GH"/>
</dbReference>
<evidence type="ECO:0000256" key="2">
    <source>
        <dbReference type="ARBA" id="ARBA00022801"/>
    </source>
</evidence>
<accession>A0ABS5TF72</accession>
<name>A0ABS5TF72_9ACTN</name>
<dbReference type="SMART" id="SM00642">
    <property type="entry name" value="Aamy"/>
    <property type="match status" value="1"/>
</dbReference>
<keyword evidence="7" id="KW-1185">Reference proteome</keyword>
<comment type="similarity">
    <text evidence="1">Belongs to the glycosyl hydrolase 13 family.</text>
</comment>
<dbReference type="CDD" id="cd02856">
    <property type="entry name" value="E_set_GDE_Isoamylase_N"/>
    <property type="match status" value="1"/>
</dbReference>
<dbReference type="EMBL" id="JAHBAY010000004">
    <property type="protein sequence ID" value="MBT0769716.1"/>
    <property type="molecule type" value="Genomic_DNA"/>
</dbReference>
<evidence type="ECO:0000313" key="6">
    <source>
        <dbReference type="EMBL" id="MBT0769716.1"/>
    </source>
</evidence>
<evidence type="ECO:0000256" key="3">
    <source>
        <dbReference type="ARBA" id="ARBA00023295"/>
    </source>
</evidence>
<dbReference type="InterPro" id="IPR013780">
    <property type="entry name" value="Glyco_hydro_b"/>
</dbReference>
<comment type="caution">
    <text evidence="6">The sequence shown here is derived from an EMBL/GenBank/DDBJ whole genome shotgun (WGS) entry which is preliminary data.</text>
</comment>
<sequence length="722" mass="78962">MTSVTRTQRSLPYPLGVQVRDGGVDVAVAAAHADRVQFCLLEPDAPEDGDRWSERRIDLPNQTYGIWHGFVPDVRPGQRYGFRVHGPWDPRRGHRHNPAKLLLDPYARAVVPPERLRPELYGHQVGPDLIGPHRSPDHRDSAPFAAHGIVMPTPSNLVSTKPRTPWARTVIYEAHVRGLTKNLPGVPEALRGTYAGLAHPAAIDYLTGLGVTAVELLPVHASHSEAHLEARGLTNYWGYNTLGFFAPHPAYAATTDPAAVVDEFRQMVQALHAAGLEVLLDVVYNHTCEAGVIGPMLSFRGLDAATYYRLDGDGRDIDFTGCGNSLDATQTRVVQLVLDSLRYWVQEMDVDGFRFDLAPTLARGRNEFHSDHPMLVAMRVDPVLAGAKLIAEPWDVGPDGWRTGQFPPPFAEWNDRYRDDVRDFWLTSGARVANGEIPGGLRDLGTRIAGSADTFAPGRGPLASVNFVTAHDGFTLADLTAYDVKHNHANGEDNRDGTDNNRSWNHGVEGPADDPVIVAARRRNIRNMLGTLLFSAGVPMLVAGDEFGRSQGGNNNPYAQDSPVSWLDWELEEWQQDLLATTRHLISLRQRFAAVHPSRFFSGEHGPGGLRDVGWFAEDGSEMTMAHWSDAQRRMLQVLFAEPAPGSAPLGPGETTGSLLLVIAGASKPPTVILPDVPPLSSYELLWDSAEPRPPAPGGSAVLPPATEIEPSPDSMRLYVAR</sequence>
<proteinExistence type="inferred from homology"/>